<reference evidence="2" key="1">
    <citation type="submission" date="2018-07" db="EMBL/GenBank/DDBJ databases">
        <title>Giant CbK-like Caulobacter bacteriophages have genetically divergent genomes.</title>
        <authorList>
            <person name="Wilson K.M."/>
            <person name="Ely B."/>
        </authorList>
    </citation>
    <scope>NUCLEOTIDE SEQUENCE [LARGE SCALE GENOMIC DNA]</scope>
</reference>
<reference evidence="1 2" key="2">
    <citation type="submission" date="2018-09" db="EMBL/GenBank/DDBJ databases">
        <title>Giant CbK-like Caulobacter bacteriophages have genetically divergent genomes.</title>
        <authorList>
            <person name="Wilson K."/>
            <person name="Ely B."/>
        </authorList>
    </citation>
    <scope>NUCLEOTIDE SEQUENCE [LARGE SCALE GENOMIC DNA]</scope>
</reference>
<dbReference type="EMBL" id="MH588545">
    <property type="protein sequence ID" value="AXQ68675.1"/>
    <property type="molecule type" value="Genomic_DNA"/>
</dbReference>
<evidence type="ECO:0008006" key="3">
    <source>
        <dbReference type="Google" id="ProtNLM"/>
    </source>
</evidence>
<keyword evidence="2" id="KW-1185">Reference proteome</keyword>
<evidence type="ECO:0000313" key="1">
    <source>
        <dbReference type="EMBL" id="AXQ68675.1"/>
    </source>
</evidence>
<dbReference type="SUPFAM" id="SSF53448">
    <property type="entry name" value="Nucleotide-diphospho-sugar transferases"/>
    <property type="match status" value="1"/>
</dbReference>
<organism evidence="1 2">
    <name type="scientific">Caulobacter phage CcrPW</name>
    <dbReference type="NCBI Taxonomy" id="2283271"/>
    <lineage>
        <taxon>Viruses</taxon>
        <taxon>Duplodnaviria</taxon>
        <taxon>Heunggongvirae</taxon>
        <taxon>Uroviricota</taxon>
        <taxon>Caudoviricetes</taxon>
        <taxon>Jeanschmidtviridae</taxon>
        <taxon>Colossusvirus</taxon>
        <taxon>Colossusvirus PW</taxon>
    </lineage>
</organism>
<name>A0A385ECE2_9CAUD</name>
<dbReference type="PANTHER" id="PTHR35105:SF2">
    <property type="entry name" value="PROTEIN CDI"/>
    <property type="match status" value="1"/>
</dbReference>
<evidence type="ECO:0000313" key="2">
    <source>
        <dbReference type="Proteomes" id="UP000259026"/>
    </source>
</evidence>
<accession>A0A385ECE2</accession>
<proteinExistence type="predicted"/>
<dbReference type="PANTHER" id="PTHR35105">
    <property type="entry name" value="EXPRESSED PROTEIN"/>
    <property type="match status" value="1"/>
</dbReference>
<protein>
    <recommendedName>
        <fullName evidence="3">Nucleotide-diphospho-sugar transferase domain-containing protein</fullName>
    </recommendedName>
</protein>
<gene>
    <name evidence="1" type="ORF">CcrPW_gp136</name>
</gene>
<dbReference type="InterPro" id="IPR029044">
    <property type="entry name" value="Nucleotide-diphossugar_trans"/>
</dbReference>
<dbReference type="Proteomes" id="UP000259026">
    <property type="component" value="Segment"/>
</dbReference>
<dbReference type="Gene3D" id="3.90.550.10">
    <property type="entry name" value="Spore Coat Polysaccharide Biosynthesis Protein SpsA, Chain A"/>
    <property type="match status" value="1"/>
</dbReference>
<sequence>MTLHVFVGYDIREHAAWMVCRDSLLNPIAYEGDAPLDVQVHPVSHRELRRAGVFDRPWRIDEKGQTWDERDGRPFSTEFSHSRFLVPSLAQAMGLTGQVVFVDCDFMFMHSVVDMVDALDPTKLVSVVKHDFERIAAGTKMDGMSQSRYYRKLWSSLMVFNLDHEDAHLFHPHYANTWDGSSLHGFQPLTDAEIGDIPSEWNHIPGHSSANEVPSAIHWSFGGPWMPAYEKAAWAPLWRARYVQVMQDALTDDISTTFPIL</sequence>